<dbReference type="CDD" id="cd23589">
    <property type="entry name" value="TFP_LU_ECD_Rtv"/>
    <property type="match status" value="1"/>
</dbReference>
<dbReference type="GO" id="GO:0030431">
    <property type="term" value="P:sleep"/>
    <property type="evidence" value="ECO:0007669"/>
    <property type="project" value="InterPro"/>
</dbReference>
<organism evidence="7 8">
    <name type="scientific">Allacma fusca</name>
    <dbReference type="NCBI Taxonomy" id="39272"/>
    <lineage>
        <taxon>Eukaryota</taxon>
        <taxon>Metazoa</taxon>
        <taxon>Ecdysozoa</taxon>
        <taxon>Arthropoda</taxon>
        <taxon>Hexapoda</taxon>
        <taxon>Collembola</taxon>
        <taxon>Symphypleona</taxon>
        <taxon>Sminthuridae</taxon>
        <taxon>Allacma</taxon>
    </lineage>
</organism>
<evidence type="ECO:0000256" key="6">
    <source>
        <dbReference type="SAM" id="SignalP"/>
    </source>
</evidence>
<keyword evidence="3 6" id="KW-0732">Signal</keyword>
<reference evidence="7" key="1">
    <citation type="submission" date="2021-06" db="EMBL/GenBank/DDBJ databases">
        <authorList>
            <person name="Hodson N. C."/>
            <person name="Mongue J. A."/>
            <person name="Jaron S. K."/>
        </authorList>
    </citation>
    <scope>NUCLEOTIDE SEQUENCE</scope>
</reference>
<dbReference type="InterPro" id="IPR031424">
    <property type="entry name" value="QVR-like"/>
</dbReference>
<evidence type="ECO:0000256" key="3">
    <source>
        <dbReference type="ARBA" id="ARBA00022729"/>
    </source>
</evidence>
<dbReference type="Pfam" id="PF17064">
    <property type="entry name" value="QVR"/>
    <property type="match status" value="1"/>
</dbReference>
<protein>
    <recommendedName>
        <fullName evidence="9">Protein quiver</fullName>
    </recommendedName>
</protein>
<evidence type="ECO:0000313" key="7">
    <source>
        <dbReference type="EMBL" id="CAG7717569.1"/>
    </source>
</evidence>
<dbReference type="Proteomes" id="UP000708208">
    <property type="component" value="Unassembled WGS sequence"/>
</dbReference>
<dbReference type="AlphaFoldDB" id="A0A8J2JN33"/>
<evidence type="ECO:0000256" key="5">
    <source>
        <dbReference type="ARBA" id="ARBA00023288"/>
    </source>
</evidence>
<sequence length="177" mass="19735">MNRLVIISIVIFLADLATGLSRRCYSCRSRGIKGDCRDPFRYNETFTSTSGISITPCPSGWCSKFIEGIHGPPDEYGTATERACIALPPTDGEERCAKIDRNNKPTLVCFCQGDLCNEAQAVSSLACSTLHSSLTLAPVSEIIWFQSTRLPAIQRFNSRHMSGTRNNRKWFQNLHEI</sequence>
<name>A0A8J2JN33_9HEXA</name>
<comment type="caution">
    <text evidence="7">The sequence shown here is derived from an EMBL/GenBank/DDBJ whole genome shotgun (WGS) entry which is preliminary data.</text>
</comment>
<keyword evidence="5" id="KW-0449">Lipoprotein</keyword>
<keyword evidence="4" id="KW-0325">Glycoprotein</keyword>
<comment type="subcellular location">
    <subcellularLocation>
        <location evidence="1">Membrane</location>
        <topology evidence="1">Lipid-anchor</topology>
        <topology evidence="1">GPI-anchor</topology>
    </subcellularLocation>
</comment>
<accession>A0A8J2JN33</accession>
<dbReference type="OrthoDB" id="9988013at2759"/>
<proteinExistence type="predicted"/>
<evidence type="ECO:0008006" key="9">
    <source>
        <dbReference type="Google" id="ProtNLM"/>
    </source>
</evidence>
<dbReference type="GO" id="GO:0098552">
    <property type="term" value="C:side of membrane"/>
    <property type="evidence" value="ECO:0007669"/>
    <property type="project" value="UniProtKB-KW"/>
</dbReference>
<gene>
    <name evidence="7" type="ORF">AFUS01_LOCUS7024</name>
</gene>
<evidence type="ECO:0000256" key="2">
    <source>
        <dbReference type="ARBA" id="ARBA00022622"/>
    </source>
</evidence>
<feature type="chain" id="PRO_5035279766" description="Protein quiver" evidence="6">
    <location>
        <begin position="20"/>
        <end position="177"/>
    </location>
</feature>
<dbReference type="PANTHER" id="PTHR33562:SF22">
    <property type="entry name" value="PROTEIN QUIVER"/>
    <property type="match status" value="1"/>
</dbReference>
<feature type="signal peptide" evidence="6">
    <location>
        <begin position="1"/>
        <end position="19"/>
    </location>
</feature>
<evidence type="ECO:0000256" key="4">
    <source>
        <dbReference type="ARBA" id="ARBA00023180"/>
    </source>
</evidence>
<keyword evidence="8" id="KW-1185">Reference proteome</keyword>
<dbReference type="InterPro" id="IPR050975">
    <property type="entry name" value="Sleep_regulator"/>
</dbReference>
<evidence type="ECO:0000256" key="1">
    <source>
        <dbReference type="ARBA" id="ARBA00004589"/>
    </source>
</evidence>
<dbReference type="EMBL" id="CAJVCH010046991">
    <property type="protein sequence ID" value="CAG7717569.1"/>
    <property type="molecule type" value="Genomic_DNA"/>
</dbReference>
<evidence type="ECO:0000313" key="8">
    <source>
        <dbReference type="Proteomes" id="UP000708208"/>
    </source>
</evidence>
<keyword evidence="2" id="KW-0336">GPI-anchor</keyword>
<keyword evidence="2" id="KW-0472">Membrane</keyword>
<dbReference type="GO" id="GO:0032222">
    <property type="term" value="P:regulation of synaptic transmission, cholinergic"/>
    <property type="evidence" value="ECO:0007669"/>
    <property type="project" value="InterPro"/>
</dbReference>
<dbReference type="PANTHER" id="PTHR33562">
    <property type="entry name" value="ATILLA, ISOFORM B-RELATED-RELATED"/>
    <property type="match status" value="1"/>
</dbReference>